<sequence>MKNAAENTYQPAEDEEGVAEGAASLGADGGPGGGAPAKSDEAEPAFEESLEDAFGSDESWLDEELSDEELAALGEEDFSEEDFGEDAFAEEDFSDEAFSDEGFAGGEAIEADLEAAFEDDIDELGAAPAADEGGHVIEDVFEAAEAAAAEDDGGEVYEDDGYEQEAATQGALVTASAAAGAANVPDTQGYGEGVTEISDEEVDHRPVPRISIHAFCETPQVTQLLEKASVDRRLAKAHLTIHMGGVAKAVDHFQTASTPNLIILETMVGGSEIFTKLGELAEVCDPSTKVIIIGAVNDIILYRELIRQGVSEYIVRPQSPLQIIKTIADLYVDPSAPPIGKTMAFVGARGGVGSSTIAHNVGWCAAEEYRSDTIILDLDLPFGTASLDFDEEASAGLVEALNSPERLDDVLLDRLLQKHTDRLSLFTAPSMLDRDFDLDDQAFETVLDVVRGTAPTIVVDVPHVWTSWSKRILMTADEIVITATPDLASFRNTKNLIDILGAARPNDSSPTLIINQFDPKMSAVQADQFAEHVGITPAQVINWDPQLFGAAATNAAPLMEVGAKSKAAQAIREMSGHLLGRNEPNIARPKFSLAGLFKKKG</sequence>
<accession>A0A2S7K5V3</accession>
<gene>
    <name evidence="4" type="ORF">CW354_05605</name>
</gene>
<organism evidence="4 5">
    <name type="scientific">Hyphococcus luteus</name>
    <dbReference type="NCBI Taxonomy" id="2058213"/>
    <lineage>
        <taxon>Bacteria</taxon>
        <taxon>Pseudomonadati</taxon>
        <taxon>Pseudomonadota</taxon>
        <taxon>Alphaproteobacteria</taxon>
        <taxon>Parvularculales</taxon>
        <taxon>Parvularculaceae</taxon>
        <taxon>Hyphococcus</taxon>
    </lineage>
</organism>
<protein>
    <submittedName>
        <fullName evidence="4">Pilus assembly protein CpaE</fullName>
    </submittedName>
</protein>
<evidence type="ECO:0000256" key="2">
    <source>
        <dbReference type="ARBA" id="ARBA00022840"/>
    </source>
</evidence>
<dbReference type="PANTHER" id="PTHR43384:SF6">
    <property type="entry name" value="SEPTUM SITE-DETERMINING PROTEIN MIND HOMOLOG, CHLOROPLASTIC"/>
    <property type="match status" value="1"/>
</dbReference>
<dbReference type="AlphaFoldDB" id="A0A2S7K5V3"/>
<evidence type="ECO:0000313" key="4">
    <source>
        <dbReference type="EMBL" id="PQA87828.1"/>
    </source>
</evidence>
<dbReference type="GO" id="GO:0005829">
    <property type="term" value="C:cytosol"/>
    <property type="evidence" value="ECO:0007669"/>
    <property type="project" value="TreeGrafter"/>
</dbReference>
<dbReference type="PANTHER" id="PTHR43384">
    <property type="entry name" value="SEPTUM SITE-DETERMINING PROTEIN MIND HOMOLOG, CHLOROPLASTIC-RELATED"/>
    <property type="match status" value="1"/>
</dbReference>
<reference evidence="4 5" key="1">
    <citation type="submission" date="2017-12" db="EMBL/GenBank/DDBJ databases">
        <authorList>
            <person name="Hurst M.R.H."/>
        </authorList>
    </citation>
    <scope>NUCLEOTIDE SEQUENCE [LARGE SCALE GENOMIC DNA]</scope>
    <source>
        <strain evidence="4 5">SY-3-19</strain>
    </source>
</reference>
<dbReference type="OrthoDB" id="9783172at2"/>
<evidence type="ECO:0000313" key="5">
    <source>
        <dbReference type="Proteomes" id="UP000239504"/>
    </source>
</evidence>
<dbReference type="Proteomes" id="UP000239504">
    <property type="component" value="Unassembled WGS sequence"/>
</dbReference>
<dbReference type="InterPro" id="IPR027417">
    <property type="entry name" value="P-loop_NTPase"/>
</dbReference>
<evidence type="ECO:0000256" key="1">
    <source>
        <dbReference type="ARBA" id="ARBA00022741"/>
    </source>
</evidence>
<dbReference type="InterPro" id="IPR050625">
    <property type="entry name" value="ParA/MinD_ATPase"/>
</dbReference>
<dbReference type="Gene3D" id="3.40.50.2300">
    <property type="match status" value="1"/>
</dbReference>
<dbReference type="GO" id="GO:0016887">
    <property type="term" value="F:ATP hydrolysis activity"/>
    <property type="evidence" value="ECO:0007669"/>
    <property type="project" value="TreeGrafter"/>
</dbReference>
<feature type="region of interest" description="Disordered" evidence="3">
    <location>
        <begin position="1"/>
        <end position="89"/>
    </location>
</feature>
<keyword evidence="1" id="KW-0547">Nucleotide-binding</keyword>
<comment type="caution">
    <text evidence="4">The sequence shown here is derived from an EMBL/GenBank/DDBJ whole genome shotgun (WGS) entry which is preliminary data.</text>
</comment>
<dbReference type="Gene3D" id="3.40.50.300">
    <property type="entry name" value="P-loop containing nucleotide triphosphate hydrolases"/>
    <property type="match status" value="1"/>
</dbReference>
<keyword evidence="2" id="KW-0067">ATP-binding</keyword>
<name>A0A2S7K5V3_9PROT</name>
<dbReference type="GO" id="GO:0005524">
    <property type="term" value="F:ATP binding"/>
    <property type="evidence" value="ECO:0007669"/>
    <property type="project" value="UniProtKB-KW"/>
</dbReference>
<feature type="compositionally biased region" description="Acidic residues" evidence="3">
    <location>
        <begin position="42"/>
        <end position="89"/>
    </location>
</feature>
<evidence type="ECO:0000256" key="3">
    <source>
        <dbReference type="SAM" id="MobiDB-lite"/>
    </source>
</evidence>
<dbReference type="SUPFAM" id="SSF52540">
    <property type="entry name" value="P-loop containing nucleoside triphosphate hydrolases"/>
    <property type="match status" value="1"/>
</dbReference>
<dbReference type="GO" id="GO:0051782">
    <property type="term" value="P:negative regulation of cell division"/>
    <property type="evidence" value="ECO:0007669"/>
    <property type="project" value="TreeGrafter"/>
</dbReference>
<dbReference type="InterPro" id="IPR011006">
    <property type="entry name" value="CheY-like_superfamily"/>
</dbReference>
<dbReference type="SUPFAM" id="SSF52172">
    <property type="entry name" value="CheY-like"/>
    <property type="match status" value="1"/>
</dbReference>
<dbReference type="GO" id="GO:0009898">
    <property type="term" value="C:cytoplasmic side of plasma membrane"/>
    <property type="evidence" value="ECO:0007669"/>
    <property type="project" value="TreeGrafter"/>
</dbReference>
<proteinExistence type="predicted"/>
<feature type="compositionally biased region" description="Polar residues" evidence="3">
    <location>
        <begin position="1"/>
        <end position="10"/>
    </location>
</feature>
<dbReference type="RefSeq" id="WP_104829073.1">
    <property type="nucleotide sequence ID" value="NZ_PJCH01000005.1"/>
</dbReference>
<keyword evidence="5" id="KW-1185">Reference proteome</keyword>
<dbReference type="EMBL" id="PJCH01000005">
    <property type="protein sequence ID" value="PQA87828.1"/>
    <property type="molecule type" value="Genomic_DNA"/>
</dbReference>